<dbReference type="InterPro" id="IPR023696">
    <property type="entry name" value="Ureohydrolase_dom_sf"/>
</dbReference>
<protein>
    <submittedName>
        <fullName evidence="1">Arginase</fullName>
    </submittedName>
</protein>
<name>A0A9D2ANC4_9FIRM</name>
<organism evidence="1 2">
    <name type="scientific">Candidatus Blautia pullistercoris</name>
    <dbReference type="NCBI Taxonomy" id="2838499"/>
    <lineage>
        <taxon>Bacteria</taxon>
        <taxon>Bacillati</taxon>
        <taxon>Bacillota</taxon>
        <taxon>Clostridia</taxon>
        <taxon>Lachnospirales</taxon>
        <taxon>Lachnospiraceae</taxon>
        <taxon>Blautia</taxon>
    </lineage>
</organism>
<evidence type="ECO:0000313" key="2">
    <source>
        <dbReference type="Proteomes" id="UP000824230"/>
    </source>
</evidence>
<dbReference type="Proteomes" id="UP000824230">
    <property type="component" value="Unassembled WGS sequence"/>
</dbReference>
<reference evidence="1" key="1">
    <citation type="journal article" date="2021" name="PeerJ">
        <title>Extensive microbial diversity within the chicken gut microbiome revealed by metagenomics and culture.</title>
        <authorList>
            <person name="Gilroy R."/>
            <person name="Ravi A."/>
            <person name="Getino M."/>
            <person name="Pursley I."/>
            <person name="Horton D.L."/>
            <person name="Alikhan N.F."/>
            <person name="Baker D."/>
            <person name="Gharbi K."/>
            <person name="Hall N."/>
            <person name="Watson M."/>
            <person name="Adriaenssens E.M."/>
            <person name="Foster-Nyarko E."/>
            <person name="Jarju S."/>
            <person name="Secka A."/>
            <person name="Antonio M."/>
            <person name="Oren A."/>
            <person name="Chaudhuri R.R."/>
            <person name="La Ragione R."/>
            <person name="Hildebrand F."/>
            <person name="Pallen M.J."/>
        </authorList>
    </citation>
    <scope>NUCLEOTIDE SEQUENCE</scope>
    <source>
        <strain evidence="1">ChiHjej12B11-1927</strain>
    </source>
</reference>
<reference evidence="1" key="2">
    <citation type="submission" date="2021-04" db="EMBL/GenBank/DDBJ databases">
        <authorList>
            <person name="Gilroy R."/>
        </authorList>
    </citation>
    <scope>NUCLEOTIDE SEQUENCE</scope>
    <source>
        <strain evidence="1">ChiHjej12B11-1927</strain>
    </source>
</reference>
<feature type="non-terminal residue" evidence="1">
    <location>
        <position position="1"/>
    </location>
</feature>
<sequence length="162" mass="18331">AFFGLLSCGSWAGEVLDTHQFLSHICVAGPGLKDFQEYKGQAGTKLTRICREDLSDRGEKILQEFLETDPDLPLYISIDKDVLRQEDARTNWDQGELPLDQLLRWVDLAFEKRKVIGVDICGENPSDTARPISGKDLQINSRTNRALLLFLKKKIKSQVILD</sequence>
<comment type="caution">
    <text evidence="1">The sequence shown here is derived from an EMBL/GenBank/DDBJ whole genome shotgun (WGS) entry which is preliminary data.</text>
</comment>
<dbReference type="EMBL" id="DXFG01000262">
    <property type="protein sequence ID" value="HIX38526.1"/>
    <property type="molecule type" value="Genomic_DNA"/>
</dbReference>
<proteinExistence type="predicted"/>
<accession>A0A9D2ANC4</accession>
<gene>
    <name evidence="1" type="ORF">H9738_11770</name>
</gene>
<evidence type="ECO:0000313" key="1">
    <source>
        <dbReference type="EMBL" id="HIX38526.1"/>
    </source>
</evidence>
<dbReference type="SUPFAM" id="SSF52768">
    <property type="entry name" value="Arginase/deacetylase"/>
    <property type="match status" value="1"/>
</dbReference>
<dbReference type="Gene3D" id="3.40.800.10">
    <property type="entry name" value="Ureohydrolase domain"/>
    <property type="match status" value="1"/>
</dbReference>
<dbReference type="AlphaFoldDB" id="A0A9D2ANC4"/>